<sequence>MRAQVFLTSALLMLRVISAHPVFPEIKRSEIDNTKSIAHQDIKRDEHDHSLIARDLFLPAAIDEPIPLLPSLDLPGITSPYPAAPTAPPATQPVNGSLAAAAVVTAPTTASGLSQLGLLPFPLFSTTATQEPGTTTLAILSLPGLVIVPFTVATSSGPAAFSGVATPVATPVASALAINPVSEEQY</sequence>
<gene>
    <name evidence="2" type="ORF">GOMPHAMPRED_005898</name>
</gene>
<evidence type="ECO:0000256" key="1">
    <source>
        <dbReference type="SAM" id="SignalP"/>
    </source>
</evidence>
<feature type="signal peptide" evidence="1">
    <location>
        <begin position="1"/>
        <end position="19"/>
    </location>
</feature>
<evidence type="ECO:0000313" key="3">
    <source>
        <dbReference type="Proteomes" id="UP000664169"/>
    </source>
</evidence>
<keyword evidence="1" id="KW-0732">Signal</keyword>
<accession>A0A8H3IKH3</accession>
<evidence type="ECO:0000313" key="2">
    <source>
        <dbReference type="EMBL" id="CAF9931357.1"/>
    </source>
</evidence>
<reference evidence="2" key="1">
    <citation type="submission" date="2021-03" db="EMBL/GenBank/DDBJ databases">
        <authorList>
            <person name="Tagirdzhanova G."/>
        </authorList>
    </citation>
    <scope>NUCLEOTIDE SEQUENCE</scope>
</reference>
<keyword evidence="3" id="KW-1185">Reference proteome</keyword>
<organism evidence="2 3">
    <name type="scientific">Gomphillus americanus</name>
    <dbReference type="NCBI Taxonomy" id="1940652"/>
    <lineage>
        <taxon>Eukaryota</taxon>
        <taxon>Fungi</taxon>
        <taxon>Dikarya</taxon>
        <taxon>Ascomycota</taxon>
        <taxon>Pezizomycotina</taxon>
        <taxon>Lecanoromycetes</taxon>
        <taxon>OSLEUM clade</taxon>
        <taxon>Ostropomycetidae</taxon>
        <taxon>Ostropales</taxon>
        <taxon>Graphidaceae</taxon>
        <taxon>Gomphilloideae</taxon>
        <taxon>Gomphillus</taxon>
    </lineage>
</organism>
<feature type="chain" id="PRO_5034339675" evidence="1">
    <location>
        <begin position="20"/>
        <end position="186"/>
    </location>
</feature>
<protein>
    <submittedName>
        <fullName evidence="2">Uncharacterized protein</fullName>
    </submittedName>
</protein>
<proteinExistence type="predicted"/>
<dbReference type="EMBL" id="CAJPDQ010000038">
    <property type="protein sequence ID" value="CAF9931357.1"/>
    <property type="molecule type" value="Genomic_DNA"/>
</dbReference>
<name>A0A8H3IKH3_9LECA</name>
<dbReference type="Proteomes" id="UP000664169">
    <property type="component" value="Unassembled WGS sequence"/>
</dbReference>
<dbReference type="AlphaFoldDB" id="A0A8H3IKH3"/>
<comment type="caution">
    <text evidence="2">The sequence shown here is derived from an EMBL/GenBank/DDBJ whole genome shotgun (WGS) entry which is preliminary data.</text>
</comment>